<comment type="caution">
    <text evidence="1">The sequence shown here is derived from an EMBL/GenBank/DDBJ whole genome shotgun (WGS) entry which is preliminary data.</text>
</comment>
<gene>
    <name evidence="1" type="ORF">LCGC14_1226860</name>
</gene>
<reference evidence="1" key="1">
    <citation type="journal article" date="2015" name="Nature">
        <title>Complex archaea that bridge the gap between prokaryotes and eukaryotes.</title>
        <authorList>
            <person name="Spang A."/>
            <person name="Saw J.H."/>
            <person name="Jorgensen S.L."/>
            <person name="Zaremba-Niedzwiedzka K."/>
            <person name="Martijn J."/>
            <person name="Lind A.E."/>
            <person name="van Eijk R."/>
            <person name="Schleper C."/>
            <person name="Guy L."/>
            <person name="Ettema T.J."/>
        </authorList>
    </citation>
    <scope>NUCLEOTIDE SEQUENCE</scope>
</reference>
<accession>A0A0F9L9N4</accession>
<organism evidence="1">
    <name type="scientific">marine sediment metagenome</name>
    <dbReference type="NCBI Taxonomy" id="412755"/>
    <lineage>
        <taxon>unclassified sequences</taxon>
        <taxon>metagenomes</taxon>
        <taxon>ecological metagenomes</taxon>
    </lineage>
</organism>
<protein>
    <submittedName>
        <fullName evidence="1">Uncharacterized protein</fullName>
    </submittedName>
</protein>
<name>A0A0F9L9N4_9ZZZZ</name>
<sequence length="78" mass="9178">MSCDILENPTVEQVDENLEKSDASIILHSIDKNEIHKIIKYYSTNKDFDIVYIHKYTEGEKETIFGMKRLNLKCLKKN</sequence>
<proteinExistence type="predicted"/>
<evidence type="ECO:0000313" key="1">
    <source>
        <dbReference type="EMBL" id="KKM91614.1"/>
    </source>
</evidence>
<dbReference type="AlphaFoldDB" id="A0A0F9L9N4"/>
<dbReference type="EMBL" id="LAZR01006511">
    <property type="protein sequence ID" value="KKM91614.1"/>
    <property type="molecule type" value="Genomic_DNA"/>
</dbReference>